<gene>
    <name evidence="1" type="ORF">O6R08_02620</name>
</gene>
<keyword evidence="2" id="KW-1185">Reference proteome</keyword>
<dbReference type="RefSeq" id="WP_271418617.1">
    <property type="nucleotide sequence ID" value="NZ_CP115668.1"/>
</dbReference>
<dbReference type="Proteomes" id="UP001212097">
    <property type="component" value="Chromosome"/>
</dbReference>
<proteinExistence type="predicted"/>
<reference evidence="1 2" key="1">
    <citation type="submission" date="2023-01" db="EMBL/GenBank/DDBJ databases">
        <authorList>
            <person name="Lee S.H."/>
            <person name="Jung H.S."/>
            <person name="Yun J.U."/>
        </authorList>
    </citation>
    <scope>NUCLEOTIDE SEQUENCE [LARGE SCALE GENOMIC DNA]</scope>
    <source>
        <strain evidence="1 2">CBA3108</strain>
    </source>
</reference>
<name>A0ABY7QZH4_9ACTN</name>
<protein>
    <submittedName>
        <fullName evidence="1">Uncharacterized protein</fullName>
    </submittedName>
</protein>
<reference evidence="1 2" key="2">
    <citation type="submission" date="2023-06" db="EMBL/GenBank/DDBJ databases">
        <title>The Gram-positive Non-spore-bearing Anaerobic Bacilli of Human Feces.</title>
        <authorList>
            <person name="Eggerth A.H."/>
        </authorList>
    </citation>
    <scope>NUCLEOTIDE SEQUENCE [LARGE SCALE GENOMIC DNA]</scope>
    <source>
        <strain evidence="1 2">CBA3108</strain>
    </source>
</reference>
<sequence>MLGVDGWRVVPSDADTPLLTGILVERFGDRIDLETFNITHTSLATAIDAGESASNPGIGRAIEWLDWADGHVSEGHDIPPMSEPAIYRIQVTENIPCHGEPNERLNSFRQAMGLIDSCL</sequence>
<accession>A0ABY7QZH4</accession>
<evidence type="ECO:0000313" key="2">
    <source>
        <dbReference type="Proteomes" id="UP001212097"/>
    </source>
</evidence>
<organism evidence="1 2">
    <name type="scientific">Cutibacterium equinum</name>
    <dbReference type="NCBI Taxonomy" id="3016342"/>
    <lineage>
        <taxon>Bacteria</taxon>
        <taxon>Bacillati</taxon>
        <taxon>Actinomycetota</taxon>
        <taxon>Actinomycetes</taxon>
        <taxon>Propionibacteriales</taxon>
        <taxon>Propionibacteriaceae</taxon>
        <taxon>Cutibacterium</taxon>
    </lineage>
</organism>
<dbReference type="EMBL" id="CP115668">
    <property type="protein sequence ID" value="WCC80436.1"/>
    <property type="molecule type" value="Genomic_DNA"/>
</dbReference>
<evidence type="ECO:0000313" key="1">
    <source>
        <dbReference type="EMBL" id="WCC80436.1"/>
    </source>
</evidence>